<dbReference type="EMBL" id="JANUCT010000021">
    <property type="protein sequence ID" value="MCS3904369.1"/>
    <property type="molecule type" value="Genomic_DNA"/>
</dbReference>
<keyword evidence="1" id="KW-0969">Cilium</keyword>
<reference evidence="1" key="1">
    <citation type="submission" date="2022-08" db="EMBL/GenBank/DDBJ databases">
        <title>Genomic Encyclopedia of Type Strains, Phase III (KMG-III): the genomes of soil and plant-associated and newly described type strains.</title>
        <authorList>
            <person name="Whitman W."/>
        </authorList>
    </citation>
    <scope>NUCLEOTIDE SEQUENCE</scope>
    <source>
        <strain evidence="1">HMT 1</strain>
    </source>
</reference>
<keyword evidence="1" id="KW-0966">Cell projection</keyword>
<keyword evidence="2" id="KW-1185">Reference proteome</keyword>
<evidence type="ECO:0000313" key="1">
    <source>
        <dbReference type="EMBL" id="MCS3904369.1"/>
    </source>
</evidence>
<organism evidence="1 2">
    <name type="scientific">Methylohalomonas lacus</name>
    <dbReference type="NCBI Taxonomy" id="398773"/>
    <lineage>
        <taxon>Bacteria</taxon>
        <taxon>Pseudomonadati</taxon>
        <taxon>Pseudomonadota</taxon>
        <taxon>Gammaproteobacteria</taxon>
        <taxon>Methylohalomonadales</taxon>
        <taxon>Methylohalomonadaceae</taxon>
        <taxon>Methylohalomonas</taxon>
    </lineage>
</organism>
<dbReference type="Proteomes" id="UP001204445">
    <property type="component" value="Unassembled WGS sequence"/>
</dbReference>
<evidence type="ECO:0000313" key="2">
    <source>
        <dbReference type="Proteomes" id="UP001204445"/>
    </source>
</evidence>
<sequence length="52" mass="6005">MKRRTASALRQTAMNPLQLLKWLINAITSYNGKQFGKHEAIARVLKTRFNFA</sequence>
<dbReference type="AlphaFoldDB" id="A0AAE3HLC5"/>
<gene>
    <name evidence="1" type="ORF">J2T55_002405</name>
</gene>
<proteinExistence type="predicted"/>
<protein>
    <submittedName>
        <fullName evidence="1">Flagellar motor protein MotB</fullName>
    </submittedName>
</protein>
<dbReference type="RefSeq" id="WP_259057189.1">
    <property type="nucleotide sequence ID" value="NZ_JANUCT010000021.1"/>
</dbReference>
<comment type="caution">
    <text evidence="1">The sequence shown here is derived from an EMBL/GenBank/DDBJ whole genome shotgun (WGS) entry which is preliminary data.</text>
</comment>
<keyword evidence="1" id="KW-0282">Flagellum</keyword>
<name>A0AAE3HLC5_9GAMM</name>
<accession>A0AAE3HLC5</accession>